<dbReference type="HOGENOM" id="CLU_210552_0_0_1"/>
<dbReference type="EMBL" id="KN825808">
    <property type="protein sequence ID" value="KIK81386.1"/>
    <property type="molecule type" value="Genomic_DNA"/>
</dbReference>
<proteinExistence type="predicted"/>
<dbReference type="InParanoid" id="A0A0D0DBC7"/>
<name>A0A0D0DBC7_9AGAM</name>
<dbReference type="AlphaFoldDB" id="A0A0D0DBC7"/>
<accession>A0A0D0DBC7</accession>
<reference evidence="1 2" key="1">
    <citation type="submission" date="2014-04" db="EMBL/GenBank/DDBJ databases">
        <authorList>
            <consortium name="DOE Joint Genome Institute"/>
            <person name="Kuo A."/>
            <person name="Kohler A."/>
            <person name="Jargeat P."/>
            <person name="Nagy L.G."/>
            <person name="Floudas D."/>
            <person name="Copeland A."/>
            <person name="Barry K.W."/>
            <person name="Cichocki N."/>
            <person name="Veneault-Fourrey C."/>
            <person name="LaButti K."/>
            <person name="Lindquist E.A."/>
            <person name="Lipzen A."/>
            <person name="Lundell T."/>
            <person name="Morin E."/>
            <person name="Murat C."/>
            <person name="Sun H."/>
            <person name="Tunlid A."/>
            <person name="Henrissat B."/>
            <person name="Grigoriev I.V."/>
            <person name="Hibbett D.S."/>
            <person name="Martin F."/>
            <person name="Nordberg H.P."/>
            <person name="Cantor M.N."/>
            <person name="Hua S.X."/>
        </authorList>
    </citation>
    <scope>NUCLEOTIDE SEQUENCE [LARGE SCALE GENOMIC DNA]</scope>
    <source>
        <strain evidence="1 2">Ve08.2h10</strain>
    </source>
</reference>
<gene>
    <name evidence="1" type="ORF">PAXRUDRAFT_156227</name>
</gene>
<evidence type="ECO:0000313" key="1">
    <source>
        <dbReference type="EMBL" id="KIK81386.1"/>
    </source>
</evidence>
<dbReference type="Proteomes" id="UP000054538">
    <property type="component" value="Unassembled WGS sequence"/>
</dbReference>
<sequence length="53" mass="6357">MVPSHRTQVKYNYTDKTLYVQIQCQYCNKTYKPQGIKKHKASCKKHQQAVREQ</sequence>
<dbReference type="Pfam" id="PF13913">
    <property type="entry name" value="zf-C2HC_2"/>
    <property type="match status" value="1"/>
</dbReference>
<keyword evidence="2" id="KW-1185">Reference proteome</keyword>
<evidence type="ECO:0000313" key="2">
    <source>
        <dbReference type="Proteomes" id="UP000054538"/>
    </source>
</evidence>
<organism evidence="1 2">
    <name type="scientific">Paxillus rubicundulus Ve08.2h10</name>
    <dbReference type="NCBI Taxonomy" id="930991"/>
    <lineage>
        <taxon>Eukaryota</taxon>
        <taxon>Fungi</taxon>
        <taxon>Dikarya</taxon>
        <taxon>Basidiomycota</taxon>
        <taxon>Agaricomycotina</taxon>
        <taxon>Agaricomycetes</taxon>
        <taxon>Agaricomycetidae</taxon>
        <taxon>Boletales</taxon>
        <taxon>Paxilineae</taxon>
        <taxon>Paxillaceae</taxon>
        <taxon>Paxillus</taxon>
    </lineage>
</organism>
<reference evidence="2" key="2">
    <citation type="submission" date="2015-01" db="EMBL/GenBank/DDBJ databases">
        <title>Evolutionary Origins and Diversification of the Mycorrhizal Mutualists.</title>
        <authorList>
            <consortium name="DOE Joint Genome Institute"/>
            <consortium name="Mycorrhizal Genomics Consortium"/>
            <person name="Kohler A."/>
            <person name="Kuo A."/>
            <person name="Nagy L.G."/>
            <person name="Floudas D."/>
            <person name="Copeland A."/>
            <person name="Barry K.W."/>
            <person name="Cichocki N."/>
            <person name="Veneault-Fourrey C."/>
            <person name="LaButti K."/>
            <person name="Lindquist E.A."/>
            <person name="Lipzen A."/>
            <person name="Lundell T."/>
            <person name="Morin E."/>
            <person name="Murat C."/>
            <person name="Riley R."/>
            <person name="Ohm R."/>
            <person name="Sun H."/>
            <person name="Tunlid A."/>
            <person name="Henrissat B."/>
            <person name="Grigoriev I.V."/>
            <person name="Hibbett D.S."/>
            <person name="Martin F."/>
        </authorList>
    </citation>
    <scope>NUCLEOTIDE SEQUENCE [LARGE SCALE GENOMIC DNA]</scope>
    <source>
        <strain evidence="2">Ve08.2h10</strain>
    </source>
</reference>
<protein>
    <submittedName>
        <fullName evidence="1">Uncharacterized protein</fullName>
    </submittedName>
</protein>